<reference evidence="2 3" key="1">
    <citation type="submission" date="2017-12" db="EMBL/GenBank/DDBJ databases">
        <title>Phylogenetic diversity of female urinary microbiome.</title>
        <authorList>
            <person name="Thomas-White K."/>
            <person name="Wolfe A.J."/>
        </authorList>
    </citation>
    <scope>NUCLEOTIDE SEQUENCE [LARGE SCALE GENOMIC DNA]</scope>
    <source>
        <strain evidence="2 3">UMB0777</strain>
    </source>
</reference>
<evidence type="ECO:0000313" key="2">
    <source>
        <dbReference type="EMBL" id="PKZ65340.1"/>
    </source>
</evidence>
<dbReference type="AlphaFoldDB" id="A0A2I1R880"/>
<evidence type="ECO:0000313" key="3">
    <source>
        <dbReference type="Proteomes" id="UP000234662"/>
    </source>
</evidence>
<feature type="chain" id="PRO_5014161432" evidence="1">
    <location>
        <begin position="35"/>
        <end position="154"/>
    </location>
</feature>
<accession>A0A2I1R880</accession>
<dbReference type="RefSeq" id="WP_101820305.1">
    <property type="nucleotide sequence ID" value="NZ_PKJC01000007.1"/>
</dbReference>
<feature type="signal peptide" evidence="1">
    <location>
        <begin position="1"/>
        <end position="34"/>
    </location>
</feature>
<gene>
    <name evidence="2" type="ORF">CYJ73_11710</name>
</gene>
<evidence type="ECO:0000256" key="1">
    <source>
        <dbReference type="SAM" id="SignalP"/>
    </source>
</evidence>
<keyword evidence="1" id="KW-0732">Signal</keyword>
<dbReference type="Proteomes" id="UP000234662">
    <property type="component" value="Unassembled WGS sequence"/>
</dbReference>
<organism evidence="2 3">
    <name type="scientific">Gordonia terrae</name>
    <dbReference type="NCBI Taxonomy" id="2055"/>
    <lineage>
        <taxon>Bacteria</taxon>
        <taxon>Bacillati</taxon>
        <taxon>Actinomycetota</taxon>
        <taxon>Actinomycetes</taxon>
        <taxon>Mycobacteriales</taxon>
        <taxon>Gordoniaceae</taxon>
        <taxon>Gordonia</taxon>
    </lineage>
</organism>
<dbReference type="STRING" id="2055.BCM27_06940"/>
<dbReference type="EMBL" id="PKJC01000007">
    <property type="protein sequence ID" value="PKZ65340.1"/>
    <property type="molecule type" value="Genomic_DNA"/>
</dbReference>
<protein>
    <submittedName>
        <fullName evidence="2">Uncharacterized protein</fullName>
    </submittedName>
</protein>
<comment type="caution">
    <text evidence="2">The sequence shown here is derived from an EMBL/GenBank/DDBJ whole genome shotgun (WGS) entry which is preliminary data.</text>
</comment>
<proteinExistence type="predicted"/>
<name>A0A2I1R880_9ACTN</name>
<sequence>MEKGTDMGIRRWMTVVTVAVAVVLGLAIPGTAQAGPRNPTAGDRITIQVASDQRSTYSYWWVDGHNRWAPRTTQVGMNLRDFDPKTRLWSTTITFVSHKKRQQTAANITSWGGYARCTIWVNGVRVSHHVYRAPIFAQAQCGIAGLDPNRLDYR</sequence>